<comment type="caution">
    <text evidence="5">The sequence shown here is derived from an EMBL/GenBank/DDBJ whole genome shotgun (WGS) entry which is preliminary data.</text>
</comment>
<sequence>MSGKARVCRVLFNGSYWRNPVRGIPTVEATSAQFPLLTPLQRGIAYTASNGGREACLAAQNLPGDYDAIIAGDEGMNIATQVTAMLRTASLAGSAAMPSAAQWTAAYNATAAQCGNANGVILNPAACALDPATLLCGASGAPTATCLSTAQLQIVRDQFAPLSTSNGQLPFVGYNWTDFGSQFAIDLRNHGSTREEARRSLYIATMGQEGNTPEWIVLDIIDPRLRAAYETPASRKIDPDEADEAVFRECQVALTGAGVRK</sequence>
<reference evidence="5 6" key="1">
    <citation type="submission" date="2019-03" db="EMBL/GenBank/DDBJ databases">
        <title>Paraburkholderia sp. 4M-K11, isolated from subtropical forest soil.</title>
        <authorList>
            <person name="Gao Z.-H."/>
            <person name="Qiu L.-H."/>
        </authorList>
    </citation>
    <scope>NUCLEOTIDE SEQUENCE [LARGE SCALE GENOMIC DNA]</scope>
    <source>
        <strain evidence="5 6">4M-K11</strain>
    </source>
</reference>
<protein>
    <submittedName>
        <fullName evidence="5">Tannase/feruloyl esterase family alpha/beta hydrolase</fullName>
    </submittedName>
</protein>
<dbReference type="GO" id="GO:0052689">
    <property type="term" value="F:carboxylic ester hydrolase activity"/>
    <property type="evidence" value="ECO:0007669"/>
    <property type="project" value="UniProtKB-KW"/>
</dbReference>
<dbReference type="Pfam" id="PF07519">
    <property type="entry name" value="Tannase"/>
    <property type="match status" value="1"/>
</dbReference>
<evidence type="ECO:0000256" key="3">
    <source>
        <dbReference type="ARBA" id="ARBA00022801"/>
    </source>
</evidence>
<organism evidence="5 6">
    <name type="scientific">Paraburkholderia silviterrae</name>
    <dbReference type="NCBI Taxonomy" id="2528715"/>
    <lineage>
        <taxon>Bacteria</taxon>
        <taxon>Pseudomonadati</taxon>
        <taxon>Pseudomonadota</taxon>
        <taxon>Betaproteobacteria</taxon>
        <taxon>Burkholderiales</taxon>
        <taxon>Burkholderiaceae</taxon>
        <taxon>Paraburkholderia</taxon>
    </lineage>
</organism>
<evidence type="ECO:0000256" key="2">
    <source>
        <dbReference type="ARBA" id="ARBA00022729"/>
    </source>
</evidence>
<evidence type="ECO:0000313" key="5">
    <source>
        <dbReference type="EMBL" id="TDG19143.1"/>
    </source>
</evidence>
<keyword evidence="3 5" id="KW-0378">Hydrolase</keyword>
<proteinExistence type="predicted"/>
<keyword evidence="4" id="KW-1015">Disulfide bond</keyword>
<dbReference type="AlphaFoldDB" id="A0A4R5M1G2"/>
<evidence type="ECO:0000256" key="1">
    <source>
        <dbReference type="ARBA" id="ARBA00022487"/>
    </source>
</evidence>
<dbReference type="EMBL" id="SMRP01000024">
    <property type="protein sequence ID" value="TDG19143.1"/>
    <property type="molecule type" value="Genomic_DNA"/>
</dbReference>
<keyword evidence="2" id="KW-0732">Signal</keyword>
<gene>
    <name evidence="5" type="ORF">EYW47_31960</name>
</gene>
<dbReference type="InterPro" id="IPR011118">
    <property type="entry name" value="Tannase/feruloyl_esterase"/>
</dbReference>
<dbReference type="Proteomes" id="UP000295722">
    <property type="component" value="Unassembled WGS sequence"/>
</dbReference>
<keyword evidence="1" id="KW-0719">Serine esterase</keyword>
<keyword evidence="6" id="KW-1185">Reference proteome</keyword>
<dbReference type="PANTHER" id="PTHR33938">
    <property type="entry name" value="FERULOYL ESTERASE B-RELATED"/>
    <property type="match status" value="1"/>
</dbReference>
<name>A0A4R5M1G2_9BURK</name>
<dbReference type="PANTHER" id="PTHR33938:SF15">
    <property type="entry name" value="FERULOYL ESTERASE B-RELATED"/>
    <property type="match status" value="1"/>
</dbReference>
<evidence type="ECO:0000256" key="4">
    <source>
        <dbReference type="ARBA" id="ARBA00023157"/>
    </source>
</evidence>
<evidence type="ECO:0000313" key="6">
    <source>
        <dbReference type="Proteomes" id="UP000295722"/>
    </source>
</evidence>
<dbReference type="OrthoDB" id="7062032at2"/>
<accession>A0A4R5M1G2</accession>